<dbReference type="EMBL" id="BIFT01000001">
    <property type="protein sequence ID" value="GCE29062.1"/>
    <property type="molecule type" value="Genomic_DNA"/>
</dbReference>
<dbReference type="InterPro" id="IPR036291">
    <property type="entry name" value="NAD(P)-bd_dom_sf"/>
</dbReference>
<dbReference type="Pfam" id="PF13460">
    <property type="entry name" value="NAD_binding_10"/>
    <property type="match status" value="1"/>
</dbReference>
<organism evidence="2 3">
    <name type="scientific">Dictyobacter alpinus</name>
    <dbReference type="NCBI Taxonomy" id="2014873"/>
    <lineage>
        <taxon>Bacteria</taxon>
        <taxon>Bacillati</taxon>
        <taxon>Chloroflexota</taxon>
        <taxon>Ktedonobacteria</taxon>
        <taxon>Ktedonobacterales</taxon>
        <taxon>Dictyobacteraceae</taxon>
        <taxon>Dictyobacter</taxon>
    </lineage>
</organism>
<sequence length="226" mass="24526">MAQSILVIGGTGNTGRHIVQKLLQHGYAARVLARNIHAAREQFDPQVEVVAGDITQPASVAAAMHGVAGCVIIVESSTSDAAPNSPERVHFQGTRHVLAAAAEQQAHIVLVTQIYIARPERFPEMRNIIHWRGQAEQAVRTSNVPYTIVRPSWLTNEPASRAAIRFEQGDTGDGQISREDVAEVCVQSLLVPEAQGKTFEIYNEPGTPPLAWQPLFQQLAGDVTGE</sequence>
<evidence type="ECO:0000259" key="1">
    <source>
        <dbReference type="PROSITE" id="PS50206"/>
    </source>
</evidence>
<keyword evidence="3" id="KW-1185">Reference proteome</keyword>
<dbReference type="Proteomes" id="UP000287171">
    <property type="component" value="Unassembled WGS sequence"/>
</dbReference>
<dbReference type="PANTHER" id="PTHR15020">
    <property type="entry name" value="FLAVIN REDUCTASE-RELATED"/>
    <property type="match status" value="1"/>
</dbReference>
<gene>
    <name evidence="2" type="ORF">KDA_45460</name>
</gene>
<protein>
    <submittedName>
        <fullName evidence="2">Nucleoside-diphosphate sugar epimerase</fullName>
    </submittedName>
</protein>
<dbReference type="AlphaFoldDB" id="A0A402BCQ7"/>
<name>A0A402BCQ7_9CHLR</name>
<dbReference type="InterPro" id="IPR001763">
    <property type="entry name" value="Rhodanese-like_dom"/>
</dbReference>
<dbReference type="PANTHER" id="PTHR15020:SF50">
    <property type="entry name" value="UPF0659 PROTEIN YMR090W"/>
    <property type="match status" value="1"/>
</dbReference>
<comment type="caution">
    <text evidence="2">The sequence shown here is derived from an EMBL/GenBank/DDBJ whole genome shotgun (WGS) entry which is preliminary data.</text>
</comment>
<dbReference type="CDD" id="cd05243">
    <property type="entry name" value="SDR_a5"/>
    <property type="match status" value="1"/>
</dbReference>
<evidence type="ECO:0000313" key="3">
    <source>
        <dbReference type="Proteomes" id="UP000287171"/>
    </source>
</evidence>
<dbReference type="RefSeq" id="WP_126629209.1">
    <property type="nucleotide sequence ID" value="NZ_BIFT01000001.1"/>
</dbReference>
<dbReference type="Gene3D" id="3.40.50.720">
    <property type="entry name" value="NAD(P)-binding Rossmann-like Domain"/>
    <property type="match status" value="1"/>
</dbReference>
<dbReference type="InterPro" id="IPR016040">
    <property type="entry name" value="NAD(P)-bd_dom"/>
</dbReference>
<accession>A0A402BCQ7</accession>
<dbReference type="SUPFAM" id="SSF51735">
    <property type="entry name" value="NAD(P)-binding Rossmann-fold domains"/>
    <property type="match status" value="1"/>
</dbReference>
<dbReference type="OrthoDB" id="154676at2"/>
<feature type="domain" description="Rhodanese" evidence="1">
    <location>
        <begin position="5"/>
        <end position="48"/>
    </location>
</feature>
<reference evidence="3" key="1">
    <citation type="submission" date="2018-12" db="EMBL/GenBank/DDBJ databases">
        <title>Tengunoibacter tsumagoiensis gen. nov., sp. nov., Dictyobacter kobayashii sp. nov., D. alpinus sp. nov., and D. joshuensis sp. nov. and description of Dictyobacteraceae fam. nov. within the order Ktedonobacterales isolated from Tengu-no-mugimeshi.</title>
        <authorList>
            <person name="Wang C.M."/>
            <person name="Zheng Y."/>
            <person name="Sakai Y."/>
            <person name="Toyoda A."/>
            <person name="Minakuchi Y."/>
            <person name="Abe K."/>
            <person name="Yokota A."/>
            <person name="Yabe S."/>
        </authorList>
    </citation>
    <scope>NUCLEOTIDE SEQUENCE [LARGE SCALE GENOMIC DNA]</scope>
    <source>
        <strain evidence="3">Uno16</strain>
    </source>
</reference>
<dbReference type="PROSITE" id="PS50206">
    <property type="entry name" value="RHODANESE_3"/>
    <property type="match status" value="1"/>
</dbReference>
<proteinExistence type="predicted"/>
<evidence type="ECO:0000313" key="2">
    <source>
        <dbReference type="EMBL" id="GCE29062.1"/>
    </source>
</evidence>